<gene>
    <name evidence="1" type="ORF">SAMN04515674_10999</name>
</gene>
<evidence type="ECO:0000313" key="1">
    <source>
        <dbReference type="EMBL" id="SFQ06496.1"/>
    </source>
</evidence>
<dbReference type="AlphaFoldDB" id="A0A1I5VHN7"/>
<protein>
    <recommendedName>
        <fullName evidence="3">AlgX/AlgJ SGNH hydrolase-like domain-containing protein</fullName>
    </recommendedName>
</protein>
<evidence type="ECO:0008006" key="3">
    <source>
        <dbReference type="Google" id="ProtNLM"/>
    </source>
</evidence>
<sequence length="348" mass="40891">MLMKALRYIGLVLVIFLWAEAYFPEFYLAMGKSHLFPDDYRYGDLYRLSFLPQFKEKASICPDLLPGKSTDHKTNIFIIGDSFTEEQRVNANDFKAQNYDYTHWAKSKDIVLDTAQRNVLILETVERTFREHFGKEADNFRIVKNPGKNEENAPKPYVTKKQRLENFIKIFFPGGTEERLEHTLFNYDFFLFFKEIKAAFNLRFFDRAEKKVVLSKNRQSLFYFEEVESGEHQTSSFSEVSEAEIQHLVEMINQTQDKYKKAGFDEVYLSIIPNKVSILAPDLGKYNHIIEKVQTDRALKVPVIDVYSDFVRQPSEMYLKSDTHWSCAGRDIWLKKVNYSIFSPESNQ</sequence>
<dbReference type="InterPro" id="IPR036514">
    <property type="entry name" value="SGNH_hydro_sf"/>
</dbReference>
<proteinExistence type="predicted"/>
<dbReference type="Proteomes" id="UP000199306">
    <property type="component" value="Unassembled WGS sequence"/>
</dbReference>
<name>A0A1I5VHN7_9BACT</name>
<dbReference type="SUPFAM" id="SSF52266">
    <property type="entry name" value="SGNH hydrolase"/>
    <property type="match status" value="1"/>
</dbReference>
<dbReference type="GO" id="GO:0016788">
    <property type="term" value="F:hydrolase activity, acting on ester bonds"/>
    <property type="evidence" value="ECO:0007669"/>
    <property type="project" value="UniProtKB-ARBA"/>
</dbReference>
<dbReference type="Gene3D" id="3.40.50.1110">
    <property type="entry name" value="SGNH hydrolase"/>
    <property type="match status" value="1"/>
</dbReference>
<organism evidence="1 2">
    <name type="scientific">Pseudarcicella hirudinis</name>
    <dbReference type="NCBI Taxonomy" id="1079859"/>
    <lineage>
        <taxon>Bacteria</taxon>
        <taxon>Pseudomonadati</taxon>
        <taxon>Bacteroidota</taxon>
        <taxon>Cytophagia</taxon>
        <taxon>Cytophagales</taxon>
        <taxon>Flectobacillaceae</taxon>
        <taxon>Pseudarcicella</taxon>
    </lineage>
</organism>
<dbReference type="EMBL" id="FOXH01000009">
    <property type="protein sequence ID" value="SFQ06496.1"/>
    <property type="molecule type" value="Genomic_DNA"/>
</dbReference>
<dbReference type="STRING" id="1079859.SAMN04515674_10999"/>
<accession>A0A1I5VHN7</accession>
<evidence type="ECO:0000313" key="2">
    <source>
        <dbReference type="Proteomes" id="UP000199306"/>
    </source>
</evidence>
<reference evidence="1 2" key="1">
    <citation type="submission" date="2016-10" db="EMBL/GenBank/DDBJ databases">
        <authorList>
            <person name="de Groot N.N."/>
        </authorList>
    </citation>
    <scope>NUCLEOTIDE SEQUENCE [LARGE SCALE GENOMIC DNA]</scope>
    <source>
        <strain evidence="2">E92,LMG 26720,CCM 7988</strain>
    </source>
</reference>
<keyword evidence="2" id="KW-1185">Reference proteome</keyword>